<name>A0A139HGF1_9PEZI</name>
<reference evidence="2 3" key="1">
    <citation type="submission" date="2015-07" db="EMBL/GenBank/DDBJ databases">
        <title>Comparative genomics of the Sigatoka disease complex on banana suggests a link between parallel evolutionary changes in Pseudocercospora fijiensis and Pseudocercospora eumusae and increased virulence on the banana host.</title>
        <authorList>
            <person name="Chang T.-C."/>
            <person name="Salvucci A."/>
            <person name="Crous P.W."/>
            <person name="Stergiopoulos I."/>
        </authorList>
    </citation>
    <scope>NUCLEOTIDE SEQUENCE [LARGE SCALE GENOMIC DNA]</scope>
    <source>
        <strain evidence="2 3">CBS 114824</strain>
    </source>
</reference>
<dbReference type="EMBL" id="LFZN01000054">
    <property type="protein sequence ID" value="KXT01530.1"/>
    <property type="molecule type" value="Genomic_DNA"/>
</dbReference>
<dbReference type="Gene3D" id="2.40.50.140">
    <property type="entry name" value="Nucleic acid-binding proteins"/>
    <property type="match status" value="2"/>
</dbReference>
<dbReference type="InterPro" id="IPR052469">
    <property type="entry name" value="MEIOB"/>
</dbReference>
<dbReference type="GO" id="GO:0008310">
    <property type="term" value="F:single-stranded DNA 3'-5' DNA exonuclease activity"/>
    <property type="evidence" value="ECO:0007669"/>
    <property type="project" value="TreeGrafter"/>
</dbReference>
<gene>
    <name evidence="2" type="ORF">AC578_4542</name>
</gene>
<dbReference type="PANTHER" id="PTHR21166:SF2">
    <property type="entry name" value="CELL DIVISION CONTROL PROTEIN 24 OB DOMAIN-CONTAINING PROTEIN-RELATED"/>
    <property type="match status" value="1"/>
</dbReference>
<comment type="caution">
    <text evidence="2">The sequence shown here is derived from an EMBL/GenBank/DDBJ whole genome shotgun (WGS) entry which is preliminary data.</text>
</comment>
<evidence type="ECO:0000313" key="2">
    <source>
        <dbReference type="EMBL" id="KXT01530.1"/>
    </source>
</evidence>
<dbReference type="GO" id="GO:0003697">
    <property type="term" value="F:single-stranded DNA binding"/>
    <property type="evidence" value="ECO:0007669"/>
    <property type="project" value="TreeGrafter"/>
</dbReference>
<accession>A0A139HGF1</accession>
<sequence>MGRSRGNNASIQAYLTPATSPVKSATNTSSTPIGDGFTEEELQQALQPKPVEPWHPEFEYADHEISDLTPGPNAVTFMGRVANIFDVANAPKSPRSAKGCLKLVVKDGAGAITVRLWYASRIPCVRLGSLVSIWTNHVSNGENGSLSSASAPLFASLFPERDRNCHIFVHQNSDDGRYRTPLGYTEGVPLNNLMTLQSFIDGGYDVIDARVLVVVKSIGAKKKVTRRDESVTENVTLQVHDDTAEATLGLWGTVASSPASNHNEAFGSNETGQQLATDGWKAGHTVLLLQSPGWKTGRSAYFSLTSATIVDVDPVIPDADWLRRWSARQRSREAVNPAFPEGVFDLETIATSPVRCLFTIANLDEFARCAPRETFQGYMSLLIMEVKLLQYWKRQMLLSGECCTIPIHANALSAACKGCEKQVPLRLNPRILGQVIDETAVIDGGKLLFSDEAWRELLGRGPEDLLQMQHDELKYLADRMLFCRITIIFGWTGDESKAGGRICVLGVRS</sequence>
<feature type="compositionally biased region" description="Polar residues" evidence="1">
    <location>
        <begin position="1"/>
        <end position="32"/>
    </location>
</feature>
<feature type="region of interest" description="Disordered" evidence="1">
    <location>
        <begin position="1"/>
        <end position="39"/>
    </location>
</feature>
<proteinExistence type="predicted"/>
<protein>
    <submittedName>
        <fullName evidence="2">Uncharacterized protein</fullName>
    </submittedName>
</protein>
<evidence type="ECO:0000313" key="3">
    <source>
        <dbReference type="Proteomes" id="UP000070133"/>
    </source>
</evidence>
<dbReference type="Proteomes" id="UP000070133">
    <property type="component" value="Unassembled WGS sequence"/>
</dbReference>
<dbReference type="STRING" id="321146.A0A139HGF1"/>
<organism evidence="2 3">
    <name type="scientific">Pseudocercospora eumusae</name>
    <dbReference type="NCBI Taxonomy" id="321146"/>
    <lineage>
        <taxon>Eukaryota</taxon>
        <taxon>Fungi</taxon>
        <taxon>Dikarya</taxon>
        <taxon>Ascomycota</taxon>
        <taxon>Pezizomycotina</taxon>
        <taxon>Dothideomycetes</taxon>
        <taxon>Dothideomycetidae</taxon>
        <taxon>Mycosphaerellales</taxon>
        <taxon>Mycosphaerellaceae</taxon>
        <taxon>Pseudocercospora</taxon>
    </lineage>
</organism>
<dbReference type="OrthoDB" id="3248508at2759"/>
<dbReference type="InterPro" id="IPR012340">
    <property type="entry name" value="NA-bd_OB-fold"/>
</dbReference>
<dbReference type="GO" id="GO:0000712">
    <property type="term" value="P:resolution of meiotic recombination intermediates"/>
    <property type="evidence" value="ECO:0007669"/>
    <property type="project" value="TreeGrafter"/>
</dbReference>
<dbReference type="AlphaFoldDB" id="A0A139HGF1"/>
<dbReference type="PANTHER" id="PTHR21166">
    <property type="entry name" value="CELL DIVISION CONTROL PROTEIN 24 OB DOMAIN-CONTAINING PROTEIN-RELATED"/>
    <property type="match status" value="1"/>
</dbReference>
<evidence type="ECO:0000256" key="1">
    <source>
        <dbReference type="SAM" id="MobiDB-lite"/>
    </source>
</evidence>
<keyword evidence="3" id="KW-1185">Reference proteome</keyword>